<reference evidence="2" key="1">
    <citation type="submission" date="2020-05" db="EMBL/GenBank/DDBJ databases">
        <title>Mycena genomes resolve the evolution of fungal bioluminescence.</title>
        <authorList>
            <person name="Tsai I.J."/>
        </authorList>
    </citation>
    <scope>NUCLEOTIDE SEQUENCE</scope>
    <source>
        <strain evidence="2">110903Hualien_Pintung</strain>
    </source>
</reference>
<evidence type="ECO:0000313" key="3">
    <source>
        <dbReference type="Proteomes" id="UP000613580"/>
    </source>
</evidence>
<organism evidence="2 3">
    <name type="scientific">Mycena chlorophos</name>
    <name type="common">Agaric fungus</name>
    <name type="synonym">Agaricus chlorophos</name>
    <dbReference type="NCBI Taxonomy" id="658473"/>
    <lineage>
        <taxon>Eukaryota</taxon>
        <taxon>Fungi</taxon>
        <taxon>Dikarya</taxon>
        <taxon>Basidiomycota</taxon>
        <taxon>Agaricomycotina</taxon>
        <taxon>Agaricomycetes</taxon>
        <taxon>Agaricomycetidae</taxon>
        <taxon>Agaricales</taxon>
        <taxon>Marasmiineae</taxon>
        <taxon>Mycenaceae</taxon>
        <taxon>Mycena</taxon>
    </lineage>
</organism>
<dbReference type="InterPro" id="IPR032675">
    <property type="entry name" value="LRR_dom_sf"/>
</dbReference>
<dbReference type="PROSITE" id="PS50181">
    <property type="entry name" value="FBOX"/>
    <property type="match status" value="1"/>
</dbReference>
<accession>A0A8H6SBA1</accession>
<evidence type="ECO:0000313" key="2">
    <source>
        <dbReference type="EMBL" id="KAF7296239.1"/>
    </source>
</evidence>
<comment type="caution">
    <text evidence="2">The sequence shown here is derived from an EMBL/GenBank/DDBJ whole genome shotgun (WGS) entry which is preliminary data.</text>
</comment>
<dbReference type="InterPro" id="IPR036047">
    <property type="entry name" value="F-box-like_dom_sf"/>
</dbReference>
<dbReference type="Gene3D" id="3.80.10.10">
    <property type="entry name" value="Ribonuclease Inhibitor"/>
    <property type="match status" value="1"/>
</dbReference>
<dbReference type="AlphaFoldDB" id="A0A8H6SBA1"/>
<dbReference type="SUPFAM" id="SSF81383">
    <property type="entry name" value="F-box domain"/>
    <property type="match status" value="1"/>
</dbReference>
<sequence>MATSFTRFRRFLPHHHLDRNAMAQPRNLLLDLPVEIVWKALHLLPPKDLAPVALVSREAHDRCIPVLYGDLDDFDDMDACILCLRTLAKNVAYGKLVRRLDIGIFDQDGNIDEEEVTDVFLSADIELVAIDSEETIDAVEATLAALIGGAMRNLPGLLKFTLRNGPEVYAEALELIHCAQLETVTMRYSVATHTFISNHPTLRHVSFPLLFDYQESGFFPYHDPASLPNLVSFTGPAVIAPLIISKSQNLKSLNLHNWAATGECSATELFSQLQSSLENLQTMTSVSSTLPLDLLPAIERHGGRNLDSISLQYLPRSGLNRQRNAEQERLFTETAVQQIDTHIALFPKLESIIVKNRLLTSSALERLTSEQLVATIRGEFPRVLRWTRICPTLNVISFPSGVVWGHMYTIKTRQAPSEDRETLWGPALIPDDFETADEHRPDPEWCLRMLSISGCDDHPPEYVVEAEEWLAGLREKDAAFVRDLELKLRSSGWLDAVVEVLNMLRQIRESAD</sequence>
<proteinExistence type="predicted"/>
<name>A0A8H6SBA1_MYCCL</name>
<feature type="domain" description="F-box" evidence="1">
    <location>
        <begin position="26"/>
        <end position="58"/>
    </location>
</feature>
<evidence type="ECO:0000259" key="1">
    <source>
        <dbReference type="PROSITE" id="PS50181"/>
    </source>
</evidence>
<gene>
    <name evidence="2" type="ORF">HMN09_01092900</name>
</gene>
<dbReference type="EMBL" id="JACAZE010000017">
    <property type="protein sequence ID" value="KAF7296239.1"/>
    <property type="molecule type" value="Genomic_DNA"/>
</dbReference>
<protein>
    <recommendedName>
        <fullName evidence="1">F-box domain-containing protein</fullName>
    </recommendedName>
</protein>
<dbReference type="Proteomes" id="UP000613580">
    <property type="component" value="Unassembled WGS sequence"/>
</dbReference>
<dbReference type="InterPro" id="IPR001810">
    <property type="entry name" value="F-box_dom"/>
</dbReference>
<keyword evidence="3" id="KW-1185">Reference proteome</keyword>